<dbReference type="AlphaFoldDB" id="A0AAU9R002"/>
<reference evidence="5" key="1">
    <citation type="submission" date="2022-01" db="EMBL/GenBank/DDBJ databases">
        <authorList>
            <person name="Lagorce A."/>
        </authorList>
    </citation>
    <scope>NUCLEOTIDE SEQUENCE</scope>
    <source>
        <strain evidence="5">Th15_F1_A12</strain>
    </source>
</reference>
<evidence type="ECO:0000313" key="5">
    <source>
        <dbReference type="EMBL" id="CAH1603391.1"/>
    </source>
</evidence>
<evidence type="ECO:0000256" key="3">
    <source>
        <dbReference type="ARBA" id="ARBA00023163"/>
    </source>
</evidence>
<dbReference type="PANTHER" id="PTHR44688:SF16">
    <property type="entry name" value="DNA-BINDING TRANSCRIPTIONAL ACTIVATOR DEVR_DOSR"/>
    <property type="match status" value="1"/>
</dbReference>
<accession>A0AAU9R002</accession>
<evidence type="ECO:0000313" key="6">
    <source>
        <dbReference type="Proteomes" id="UP001295462"/>
    </source>
</evidence>
<dbReference type="PROSITE" id="PS00622">
    <property type="entry name" value="HTH_LUXR_1"/>
    <property type="match status" value="1"/>
</dbReference>
<dbReference type="EMBL" id="CAKMUD010000127">
    <property type="protein sequence ID" value="CAH1603391.1"/>
    <property type="molecule type" value="Genomic_DNA"/>
</dbReference>
<dbReference type="Gene3D" id="3.40.50.2300">
    <property type="match status" value="1"/>
</dbReference>
<dbReference type="InterPro" id="IPR000792">
    <property type="entry name" value="Tscrpt_reg_LuxR_C"/>
</dbReference>
<dbReference type="CDD" id="cd06170">
    <property type="entry name" value="LuxR_C_like"/>
    <property type="match status" value="1"/>
</dbReference>
<proteinExistence type="predicted"/>
<sequence length="211" mass="23564">MKISQKVFVVSENPEWSELVISGLSHSFKAYTFFIETSVNKLWGLSENDLVIYDRSTLGNPSLHLISPITRGGAWILVNANQQDLEGVKGLISLGWCGLLESDMTLELLHKATRMVTSGQLWFSREAMSYSLRNIVRGQSNTGLSMEVLGTKYELSGKEQKVFLYLVQGYSNKEIAVQMNVSLSTVKTHVSHILCKTGKQSRNQLGALMME</sequence>
<evidence type="ECO:0000259" key="4">
    <source>
        <dbReference type="PROSITE" id="PS50043"/>
    </source>
</evidence>
<keyword evidence="3" id="KW-0804">Transcription</keyword>
<organism evidence="5 6">
    <name type="scientific">Vibrio jasicida</name>
    <dbReference type="NCBI Taxonomy" id="766224"/>
    <lineage>
        <taxon>Bacteria</taxon>
        <taxon>Pseudomonadati</taxon>
        <taxon>Pseudomonadota</taxon>
        <taxon>Gammaproteobacteria</taxon>
        <taxon>Vibrionales</taxon>
        <taxon>Vibrionaceae</taxon>
        <taxon>Vibrio</taxon>
    </lineage>
</organism>
<dbReference type="InterPro" id="IPR036388">
    <property type="entry name" value="WH-like_DNA-bd_sf"/>
</dbReference>
<dbReference type="Gene3D" id="1.10.10.10">
    <property type="entry name" value="Winged helix-like DNA-binding domain superfamily/Winged helix DNA-binding domain"/>
    <property type="match status" value="1"/>
</dbReference>
<gene>
    <name evidence="5" type="ORF">THF1A12_70110</name>
</gene>
<dbReference type="PROSITE" id="PS50043">
    <property type="entry name" value="HTH_LUXR_2"/>
    <property type="match status" value="1"/>
</dbReference>
<name>A0AAU9R002_9VIBR</name>
<dbReference type="SMART" id="SM00421">
    <property type="entry name" value="HTH_LUXR"/>
    <property type="match status" value="1"/>
</dbReference>
<dbReference type="InterPro" id="IPR016032">
    <property type="entry name" value="Sig_transdc_resp-reg_C-effctor"/>
</dbReference>
<dbReference type="Pfam" id="PF00196">
    <property type="entry name" value="GerE"/>
    <property type="match status" value="1"/>
</dbReference>
<evidence type="ECO:0000256" key="2">
    <source>
        <dbReference type="ARBA" id="ARBA00023125"/>
    </source>
</evidence>
<feature type="domain" description="HTH luxR-type" evidence="4">
    <location>
        <begin position="148"/>
        <end position="211"/>
    </location>
</feature>
<evidence type="ECO:0000256" key="1">
    <source>
        <dbReference type="ARBA" id="ARBA00023015"/>
    </source>
</evidence>
<dbReference type="PANTHER" id="PTHR44688">
    <property type="entry name" value="DNA-BINDING TRANSCRIPTIONAL ACTIVATOR DEVR_DOSR"/>
    <property type="match status" value="1"/>
</dbReference>
<dbReference type="RefSeq" id="WP_061034529.1">
    <property type="nucleotide sequence ID" value="NZ_CAKMTZ010000137.1"/>
</dbReference>
<dbReference type="Proteomes" id="UP001295462">
    <property type="component" value="Unassembled WGS sequence"/>
</dbReference>
<dbReference type="PRINTS" id="PR00038">
    <property type="entry name" value="HTHLUXR"/>
</dbReference>
<keyword evidence="1" id="KW-0805">Transcription regulation</keyword>
<dbReference type="SUPFAM" id="SSF46894">
    <property type="entry name" value="C-terminal effector domain of the bipartite response regulators"/>
    <property type="match status" value="1"/>
</dbReference>
<comment type="caution">
    <text evidence="5">The sequence shown here is derived from an EMBL/GenBank/DDBJ whole genome shotgun (WGS) entry which is preliminary data.</text>
</comment>
<dbReference type="GO" id="GO:0003677">
    <property type="term" value="F:DNA binding"/>
    <property type="evidence" value="ECO:0007669"/>
    <property type="project" value="UniProtKB-KW"/>
</dbReference>
<keyword evidence="2" id="KW-0238">DNA-binding</keyword>
<dbReference type="GO" id="GO:0006355">
    <property type="term" value="P:regulation of DNA-templated transcription"/>
    <property type="evidence" value="ECO:0007669"/>
    <property type="project" value="InterPro"/>
</dbReference>
<protein>
    <submittedName>
        <fullName evidence="5">Helix-turn-helix transcriptional regulator</fullName>
    </submittedName>
</protein>